<comment type="caution">
    <text evidence="1">The sequence shown here is derived from an EMBL/GenBank/DDBJ whole genome shotgun (WGS) entry which is preliminary data.</text>
</comment>
<organism evidence="1 2">
    <name type="scientific">Methylobacterium tarhaniae</name>
    <dbReference type="NCBI Taxonomy" id="1187852"/>
    <lineage>
        <taxon>Bacteria</taxon>
        <taxon>Pseudomonadati</taxon>
        <taxon>Pseudomonadota</taxon>
        <taxon>Alphaproteobacteria</taxon>
        <taxon>Hyphomicrobiales</taxon>
        <taxon>Methylobacteriaceae</taxon>
        <taxon>Methylobacterium</taxon>
    </lineage>
</organism>
<dbReference type="EMBL" id="LABZ01000063">
    <property type="protein sequence ID" value="KMO42698.1"/>
    <property type="molecule type" value="Genomic_DNA"/>
</dbReference>
<dbReference type="OrthoDB" id="8001703at2"/>
<evidence type="ECO:0000313" key="2">
    <source>
        <dbReference type="Proteomes" id="UP000036449"/>
    </source>
</evidence>
<name>A0A0J6TAR0_9HYPH</name>
<protein>
    <recommendedName>
        <fullName evidence="3">TfoX N-terminal domain-containing protein</fullName>
    </recommendedName>
</protein>
<dbReference type="AlphaFoldDB" id="A0A0J6TAR0"/>
<accession>A0A0J6TAR0</accession>
<dbReference type="PATRIC" id="fig|1187852.3.peg.5853"/>
<sequence length="135" mass="14438">MRRCPRRETASRKPSVWFEVARRAAATLPGVTEHAGAAGPVFRIGRRRLAWLAEDGVSLVVGIEEDERAMLVAAEPRTFAAAKAAGGRPMVRIHLAYADPGTLARLLAQAALTLTGTGADTMRERCAVTTRDGAD</sequence>
<dbReference type="Proteomes" id="UP000036449">
    <property type="component" value="Unassembled WGS sequence"/>
</dbReference>
<evidence type="ECO:0008006" key="3">
    <source>
        <dbReference type="Google" id="ProtNLM"/>
    </source>
</evidence>
<reference evidence="1 2" key="1">
    <citation type="submission" date="2015-03" db="EMBL/GenBank/DDBJ databases">
        <title>Genome sequencing of Methylobacterium tarhaniae DSM 25844.</title>
        <authorList>
            <person name="Chaudhry V."/>
            <person name="Patil P.B."/>
        </authorList>
    </citation>
    <scope>NUCLEOTIDE SEQUENCE [LARGE SCALE GENOMIC DNA]</scope>
    <source>
        <strain evidence="1 2">DSM 25844</strain>
    </source>
</reference>
<evidence type="ECO:0000313" key="1">
    <source>
        <dbReference type="EMBL" id="KMO42698.1"/>
    </source>
</evidence>
<gene>
    <name evidence="1" type="ORF">VQ03_10120</name>
</gene>
<proteinExistence type="predicted"/>
<keyword evidence="2" id="KW-1185">Reference proteome</keyword>
<dbReference type="RefSeq" id="WP_048450749.1">
    <property type="nucleotide sequence ID" value="NZ_LABZ01000063.1"/>
</dbReference>